<feature type="domain" description="Peptidase M60" evidence="4">
    <location>
        <begin position="156"/>
        <end position="479"/>
    </location>
</feature>
<dbReference type="InterPro" id="IPR035423">
    <property type="entry name" value="M60-like_N"/>
</dbReference>
<comment type="caution">
    <text evidence="5">The sequence shown here is derived from an EMBL/GenBank/DDBJ whole genome shotgun (WGS) entry which is preliminary data.</text>
</comment>
<feature type="region of interest" description="Disordered" evidence="1">
    <location>
        <begin position="1140"/>
        <end position="1183"/>
    </location>
</feature>
<sequence>MLFLLSSLVFSVTDIITDSDKLYSKSYKCIGRVGYFFEYLGEVARAPKPELKSENILPADRLPLFDQDPHLTPEEQDLVLEESRYITANTTQKLKGTYDIFDKDGYLYLKGEKVKYSNGSDRKLYKHLAAVGNFLGNVSDDEPAIKKRLTYRPRHNVFSITGLYAPPGEPISVRISKNDLQRIGQLYVSIGPILNNGDANNEWKGGPGFPRMPIIANLFKLSPSLKPVYEEGDDYIFYIGSFLGGPIYIKNKDSTIYDFTVIISGAVRYWHYVLGYTTPEEFLENKKSSSPYFDLEIWQNGIMHSGPRKMVETLDYDACYDAAIYWQKVTSVSSQVPDGFPASISVNMMYEPFIAAGGAVAFGSRATTNCPLYWFAYSTSYKDCLQDSSCDTWGPHHEYHHHFQRDYGIPNDGETSNNLVTLISYSLFSKVSQRRSEESEPTGDSWNLYTSASWVLNKATNNVLDYHLSFFAIFLHCFGQDMLIKAVNKEKGKSLELWYSTWTNITELDFTYFIRNVYNTTQFNLQQTEVDKYKDKNFKNFIPIACRYQTGIGYKIKGKYNWMRTMYPFLIKKGENKLLNFTKQMVVPRGFSYTIKSFTNPEHGTLTKQSENVYVYSPDEDNVLSGEMTFTIGLKKDNDPNFAIDDIQIYVELQQTGTLVEKDGKGRDKLDRTIYTFPYIPDDPIAEYNSGFKNATSQVTILNNATQGGLNTQIMVTSAINPQNRISVLQGKFEVQAGKYRIALMCRNLGVLYLSYDGGKTYELGCKVLFECADERYYTDHEEIFVHKEFAAPQWVYFKFVVCHKMQNTARRLFSKIGLDKYDDNGEVSSSVTDLTSARSIRYEADPIFYSKDFYPKVWSQTRTTQYPIKGTLLASNYVKYPDPNFNIENLFDDDDTNIIHTNGGFVTDTNPFMILVDLGKEIQANKMTIYGATQGQWQYQPTHFKLYAGVDKDDLKLIYEVAGAEVRNHNVEATFESQTIRYYQLNVTNGKGGDPKRFVVFRYLQFSNEYKGTLVSMDDDRVTLYNGWKKVVSPISTFGNSYESDGESSKVVFKFTGTGLAINSRKSQGYGTYHVHVDGVLRDIIDLNGEPNDNGPCVCTIKNLPEGEHEVILQGASSSSKYNVDSFMILQGDDLKSTSEELPVSMPPTPRPEPTLPPTESPSQSPHPTETPTPTPVIKTPEPHEIEEIKPDENGVIDTTHIPSNSQTEYESEVVTDKIQIIGNGSENLYISINNNNQVVDVAQTDAKFGIKLDSENNAASIKVNQENIQMNVKGSGTLNIDANNNIEEITVNEITVSHTEKMNINIKQQLKNIAFNNLNMFGESALNMAFDAASKRAAKVKTVTINEGAESTIKNVDVTNKIDIGLNAAMSLNNVDLSGASNLNIAYSPSLQYRVPITGKIGKPPVSISLLSAQKSLNYDSLLEEQKFTIASSAKDDFPDCDSWIKPVSLDGTGFNKVECRTENNNRQLVAFTSSQEEGGKKSSSKTGIIIGVVVAVIVVIVIIVVVVVVVKRKNKFANSSDDAL</sequence>
<keyword evidence="2" id="KW-0812">Transmembrane</keyword>
<dbReference type="InterPro" id="IPR008979">
    <property type="entry name" value="Galactose-bd-like_sf"/>
</dbReference>
<feature type="signal peptide" evidence="3">
    <location>
        <begin position="1"/>
        <end position="19"/>
    </location>
</feature>
<dbReference type="Gene3D" id="2.60.120.260">
    <property type="entry name" value="Galactose-binding domain-like"/>
    <property type="match status" value="2"/>
</dbReference>
<keyword evidence="6" id="KW-1185">Reference proteome</keyword>
<evidence type="ECO:0000256" key="3">
    <source>
        <dbReference type="SAM" id="SignalP"/>
    </source>
</evidence>
<dbReference type="InterPro" id="IPR031161">
    <property type="entry name" value="Peptidase_M60_dom"/>
</dbReference>
<evidence type="ECO:0000256" key="2">
    <source>
        <dbReference type="SAM" id="Phobius"/>
    </source>
</evidence>
<feature type="compositionally biased region" description="Pro residues" evidence="1">
    <location>
        <begin position="1146"/>
        <end position="1161"/>
    </location>
</feature>
<dbReference type="EMBL" id="JAPFFF010000004">
    <property type="protein sequence ID" value="KAK8892721.1"/>
    <property type="molecule type" value="Genomic_DNA"/>
</dbReference>
<dbReference type="SUPFAM" id="SSF49785">
    <property type="entry name" value="Galactose-binding domain-like"/>
    <property type="match status" value="1"/>
</dbReference>
<evidence type="ECO:0000313" key="5">
    <source>
        <dbReference type="EMBL" id="KAK8892721.1"/>
    </source>
</evidence>
<gene>
    <name evidence="5" type="ORF">M9Y10_029962</name>
</gene>
<dbReference type="Pfam" id="PF13402">
    <property type="entry name" value="Peptidase_M60"/>
    <property type="match status" value="1"/>
</dbReference>
<accession>A0ABR2KNT0</accession>
<feature type="transmembrane region" description="Helical" evidence="2">
    <location>
        <begin position="1491"/>
        <end position="1513"/>
    </location>
</feature>
<evidence type="ECO:0000256" key="1">
    <source>
        <dbReference type="SAM" id="MobiDB-lite"/>
    </source>
</evidence>
<name>A0ABR2KNT0_9EUKA</name>
<dbReference type="PANTHER" id="PTHR15730">
    <property type="entry name" value="EXPERIMENTAL AUTOIMMUNE PROSTATITIS ANTIGEN 2-RELATED"/>
    <property type="match status" value="1"/>
</dbReference>
<keyword evidence="2" id="KW-0472">Membrane</keyword>
<evidence type="ECO:0000313" key="6">
    <source>
        <dbReference type="Proteomes" id="UP001470230"/>
    </source>
</evidence>
<proteinExistence type="predicted"/>
<dbReference type="PANTHER" id="PTHR15730:SF5">
    <property type="entry name" value="SI:CH211-210B2.2-RELATED"/>
    <property type="match status" value="1"/>
</dbReference>
<dbReference type="Pfam" id="PF17291">
    <property type="entry name" value="M60-like_N"/>
    <property type="match status" value="1"/>
</dbReference>
<protein>
    <recommendedName>
        <fullName evidence="4">Peptidase M60 domain-containing protein</fullName>
    </recommendedName>
</protein>
<dbReference type="InterPro" id="IPR051244">
    <property type="entry name" value="TCAF"/>
</dbReference>
<organism evidence="5 6">
    <name type="scientific">Tritrichomonas musculus</name>
    <dbReference type="NCBI Taxonomy" id="1915356"/>
    <lineage>
        <taxon>Eukaryota</taxon>
        <taxon>Metamonada</taxon>
        <taxon>Parabasalia</taxon>
        <taxon>Tritrichomonadida</taxon>
        <taxon>Tritrichomonadidae</taxon>
        <taxon>Tritrichomonas</taxon>
    </lineage>
</organism>
<dbReference type="SMART" id="SM01276">
    <property type="entry name" value="M60-like"/>
    <property type="match status" value="1"/>
</dbReference>
<keyword evidence="2" id="KW-1133">Transmembrane helix</keyword>
<reference evidence="5 6" key="1">
    <citation type="submission" date="2024-04" db="EMBL/GenBank/DDBJ databases">
        <title>Tritrichomonas musculus Genome.</title>
        <authorList>
            <person name="Alves-Ferreira E."/>
            <person name="Grigg M."/>
            <person name="Lorenzi H."/>
            <person name="Galac M."/>
        </authorList>
    </citation>
    <scope>NUCLEOTIDE SEQUENCE [LARGE SCALE GENOMIC DNA]</scope>
    <source>
        <strain evidence="5 6">EAF2021</strain>
    </source>
</reference>
<dbReference type="Proteomes" id="UP001470230">
    <property type="component" value="Unassembled WGS sequence"/>
</dbReference>
<evidence type="ECO:0000259" key="4">
    <source>
        <dbReference type="PROSITE" id="PS51723"/>
    </source>
</evidence>
<feature type="chain" id="PRO_5045554279" description="Peptidase M60 domain-containing protein" evidence="3">
    <location>
        <begin position="20"/>
        <end position="1527"/>
    </location>
</feature>
<keyword evidence="3" id="KW-0732">Signal</keyword>
<dbReference type="PROSITE" id="PS51723">
    <property type="entry name" value="PEPTIDASE_M60"/>
    <property type="match status" value="1"/>
</dbReference>